<accession>A0A9D1RTX7</accession>
<protein>
    <submittedName>
        <fullName evidence="7">PLP-dependent aminotransferase family protein</fullName>
    </submittedName>
</protein>
<evidence type="ECO:0000256" key="2">
    <source>
        <dbReference type="ARBA" id="ARBA00022898"/>
    </source>
</evidence>
<keyword evidence="5" id="KW-0804">Transcription</keyword>
<evidence type="ECO:0000259" key="6">
    <source>
        <dbReference type="PROSITE" id="PS50949"/>
    </source>
</evidence>
<comment type="caution">
    <text evidence="7">The sequence shown here is derived from an EMBL/GenBank/DDBJ whole genome shotgun (WGS) entry which is preliminary data.</text>
</comment>
<reference evidence="7" key="1">
    <citation type="journal article" date="2021" name="PeerJ">
        <title>Extensive microbial diversity within the chicken gut microbiome revealed by metagenomics and culture.</title>
        <authorList>
            <person name="Gilroy R."/>
            <person name="Ravi A."/>
            <person name="Getino M."/>
            <person name="Pursley I."/>
            <person name="Horton D.L."/>
            <person name="Alikhan N.F."/>
            <person name="Baker D."/>
            <person name="Gharbi K."/>
            <person name="Hall N."/>
            <person name="Watson M."/>
            <person name="Adriaenssens E.M."/>
            <person name="Foster-Nyarko E."/>
            <person name="Jarju S."/>
            <person name="Secka A."/>
            <person name="Antonio M."/>
            <person name="Oren A."/>
            <person name="Chaudhuri R.R."/>
            <person name="La Ragione R."/>
            <person name="Hildebrand F."/>
            <person name="Pallen M.J."/>
        </authorList>
    </citation>
    <scope>NUCLEOTIDE SEQUENCE</scope>
    <source>
        <strain evidence="7">ChiGjej6B6-1540</strain>
    </source>
</reference>
<dbReference type="InterPro" id="IPR015424">
    <property type="entry name" value="PyrdxlP-dep_Trfase"/>
</dbReference>
<dbReference type="InterPro" id="IPR004839">
    <property type="entry name" value="Aminotransferase_I/II_large"/>
</dbReference>
<dbReference type="SMART" id="SM00345">
    <property type="entry name" value="HTH_GNTR"/>
    <property type="match status" value="1"/>
</dbReference>
<dbReference type="Gene3D" id="3.40.640.10">
    <property type="entry name" value="Type I PLP-dependent aspartate aminotransferase-like (Major domain)"/>
    <property type="match status" value="1"/>
</dbReference>
<feature type="domain" description="HTH gntR-type" evidence="6">
    <location>
        <begin position="13"/>
        <end position="81"/>
    </location>
</feature>
<dbReference type="AlphaFoldDB" id="A0A9D1RTX7"/>
<dbReference type="GO" id="GO:0008483">
    <property type="term" value="F:transaminase activity"/>
    <property type="evidence" value="ECO:0007669"/>
    <property type="project" value="UniProtKB-KW"/>
</dbReference>
<organism evidence="7 8">
    <name type="scientific">Candidatus Flavonifractor merdipullorum</name>
    <dbReference type="NCBI Taxonomy" id="2838590"/>
    <lineage>
        <taxon>Bacteria</taxon>
        <taxon>Bacillati</taxon>
        <taxon>Bacillota</taxon>
        <taxon>Clostridia</taxon>
        <taxon>Eubacteriales</taxon>
        <taxon>Oscillospiraceae</taxon>
        <taxon>Flavonifractor</taxon>
    </lineage>
</organism>
<dbReference type="SUPFAM" id="SSF53383">
    <property type="entry name" value="PLP-dependent transferases"/>
    <property type="match status" value="1"/>
</dbReference>
<dbReference type="PANTHER" id="PTHR46577:SF1">
    <property type="entry name" value="HTH-TYPE TRANSCRIPTIONAL REGULATORY PROTEIN GABR"/>
    <property type="match status" value="1"/>
</dbReference>
<dbReference type="CDD" id="cd07377">
    <property type="entry name" value="WHTH_GntR"/>
    <property type="match status" value="1"/>
</dbReference>
<keyword evidence="7" id="KW-0808">Transferase</keyword>
<dbReference type="GO" id="GO:0030170">
    <property type="term" value="F:pyridoxal phosphate binding"/>
    <property type="evidence" value="ECO:0007669"/>
    <property type="project" value="InterPro"/>
</dbReference>
<dbReference type="GO" id="GO:0003700">
    <property type="term" value="F:DNA-binding transcription factor activity"/>
    <property type="evidence" value="ECO:0007669"/>
    <property type="project" value="InterPro"/>
</dbReference>
<dbReference type="PANTHER" id="PTHR46577">
    <property type="entry name" value="HTH-TYPE TRANSCRIPTIONAL REGULATORY PROTEIN GABR"/>
    <property type="match status" value="1"/>
</dbReference>
<dbReference type="Gene3D" id="1.10.10.10">
    <property type="entry name" value="Winged helix-like DNA-binding domain superfamily/Winged helix DNA-binding domain"/>
    <property type="match status" value="1"/>
</dbReference>
<dbReference type="GO" id="GO:0003677">
    <property type="term" value="F:DNA binding"/>
    <property type="evidence" value="ECO:0007669"/>
    <property type="project" value="UniProtKB-KW"/>
</dbReference>
<keyword evidence="3" id="KW-0805">Transcription regulation</keyword>
<gene>
    <name evidence="7" type="ORF">H9868_03165</name>
</gene>
<sequence>MIQFPFVLDSRSGPLYQQLYEGLVEQLRTGGIPAGSRLPGKRALAQQLGVAVNTVDTAYQMLVAEGYLESRPRSGFFALEVADTVSAAPQAPEPIPPLSESPAWRFDLSTGGVDTALFPFRTWGRIQKELLYDAPELLSHGNRQGDRNLREAVADYLALYRGVSCSPEQIVVGAGTEYLLSLAAGLLRGRTAAVEEPGYRRLRTILDNNGVLCRGVPIDENGLDVDALRQSGASLCCVTPSHHFPTAVTMPATRRAQLLRWANEARGRYIIEDDYDAEFRFDMRPLPSLQGMAGQYGPVLYLCTFSKSLAPSIRIACMVLPPELLERYRERYGSYSNTVSRFEQQTLCRFLTGGHFARHLSRMRGIYKTRMERLVRALKSALPGISLRGTHTGLHLLLTLPNGPEERDMVARARAAGIYLQGLSTYYAKDVWNAPPCPPHTVIIGYASLPDEDIQPLAETLRQVWLPAR</sequence>
<evidence type="ECO:0000256" key="4">
    <source>
        <dbReference type="ARBA" id="ARBA00023125"/>
    </source>
</evidence>
<keyword evidence="4" id="KW-0238">DNA-binding</keyword>
<dbReference type="Proteomes" id="UP000824192">
    <property type="component" value="Unassembled WGS sequence"/>
</dbReference>
<dbReference type="InterPro" id="IPR015421">
    <property type="entry name" value="PyrdxlP-dep_Trfase_major"/>
</dbReference>
<evidence type="ECO:0000256" key="5">
    <source>
        <dbReference type="ARBA" id="ARBA00023163"/>
    </source>
</evidence>
<evidence type="ECO:0000256" key="1">
    <source>
        <dbReference type="ARBA" id="ARBA00005384"/>
    </source>
</evidence>
<evidence type="ECO:0000256" key="3">
    <source>
        <dbReference type="ARBA" id="ARBA00023015"/>
    </source>
</evidence>
<dbReference type="Pfam" id="PF00155">
    <property type="entry name" value="Aminotran_1_2"/>
    <property type="match status" value="1"/>
</dbReference>
<keyword evidence="7" id="KW-0032">Aminotransferase</keyword>
<evidence type="ECO:0000313" key="8">
    <source>
        <dbReference type="Proteomes" id="UP000824192"/>
    </source>
</evidence>
<reference evidence="7" key="2">
    <citation type="submission" date="2021-04" db="EMBL/GenBank/DDBJ databases">
        <authorList>
            <person name="Gilroy R."/>
        </authorList>
    </citation>
    <scope>NUCLEOTIDE SEQUENCE</scope>
    <source>
        <strain evidence="7">ChiGjej6B6-1540</strain>
    </source>
</reference>
<dbReference type="InterPro" id="IPR036388">
    <property type="entry name" value="WH-like_DNA-bd_sf"/>
</dbReference>
<proteinExistence type="inferred from homology"/>
<dbReference type="PROSITE" id="PS50949">
    <property type="entry name" value="HTH_GNTR"/>
    <property type="match status" value="1"/>
</dbReference>
<dbReference type="InterPro" id="IPR000524">
    <property type="entry name" value="Tscrpt_reg_HTH_GntR"/>
</dbReference>
<comment type="similarity">
    <text evidence="1">In the C-terminal section; belongs to the class-I pyridoxal-phosphate-dependent aminotransferase family.</text>
</comment>
<dbReference type="CDD" id="cd00609">
    <property type="entry name" value="AAT_like"/>
    <property type="match status" value="1"/>
</dbReference>
<dbReference type="InterPro" id="IPR036390">
    <property type="entry name" value="WH_DNA-bd_sf"/>
</dbReference>
<dbReference type="Pfam" id="PF00392">
    <property type="entry name" value="GntR"/>
    <property type="match status" value="1"/>
</dbReference>
<name>A0A9D1RTX7_9FIRM</name>
<dbReference type="InterPro" id="IPR051446">
    <property type="entry name" value="HTH_trans_reg/aminotransferase"/>
</dbReference>
<evidence type="ECO:0000313" key="7">
    <source>
        <dbReference type="EMBL" id="HIW93520.1"/>
    </source>
</evidence>
<dbReference type="SUPFAM" id="SSF46785">
    <property type="entry name" value="Winged helix' DNA-binding domain"/>
    <property type="match status" value="1"/>
</dbReference>
<dbReference type="EMBL" id="DXGA01000069">
    <property type="protein sequence ID" value="HIW93520.1"/>
    <property type="molecule type" value="Genomic_DNA"/>
</dbReference>
<keyword evidence="2" id="KW-0663">Pyridoxal phosphate</keyword>